<keyword evidence="3" id="KW-1185">Reference proteome</keyword>
<dbReference type="OrthoDB" id="9803532at2"/>
<name>A0A3N9TJE7_9VIBR</name>
<dbReference type="PANTHER" id="PTHR34595">
    <property type="entry name" value="BLR5612 PROTEIN"/>
    <property type="match status" value="1"/>
</dbReference>
<accession>A0A3N9TJE7</accession>
<dbReference type="Proteomes" id="UP000281112">
    <property type="component" value="Unassembled WGS sequence"/>
</dbReference>
<proteinExistence type="predicted"/>
<dbReference type="InterPro" id="IPR051680">
    <property type="entry name" value="ATP-dep_Glu-Cys_Ligase-2"/>
</dbReference>
<sequence>MLSRVAERLYWSARYLERIENTARLLSVYDDLLFDLPRNVRISWYNLIEINGSVALFGRLYQDKKEKSVVKFLLADLDNPSSMLSSLKMVRENIRTTRDVVPGKTWELVNELDLYVKRHIQKGIDRSERHEFLSTVIEGCQKIVGLLTGAMSRDDAWNFIIIGRHIERADMNTRIVDSAVTLILQSETEERIKLSQVIWSKVLKSQSAYLNYRRTVRSAISGAKAVTFLLTDPYFPRSQYYSLQEIKSAAANLPRYEGLASQIDDLLDNTHGIERSEDLDHQFSVYLNDVQLAIIALNQKIGQNWFHFEHDQNQTQTQGELA</sequence>
<dbReference type="AlphaFoldDB" id="A0A3N9TJE7"/>
<dbReference type="EMBL" id="RJVQ01000003">
    <property type="protein sequence ID" value="RQW63685.1"/>
    <property type="molecule type" value="Genomic_DNA"/>
</dbReference>
<evidence type="ECO:0000259" key="1">
    <source>
        <dbReference type="Pfam" id="PF04168"/>
    </source>
</evidence>
<protein>
    <submittedName>
        <fullName evidence="2">Alpha-E domain-containing protein</fullName>
    </submittedName>
</protein>
<dbReference type="InterPro" id="IPR007296">
    <property type="entry name" value="DUF403"/>
</dbReference>
<evidence type="ECO:0000313" key="3">
    <source>
        <dbReference type="Proteomes" id="UP000281112"/>
    </source>
</evidence>
<gene>
    <name evidence="2" type="ORF">EES38_10610</name>
</gene>
<organism evidence="2 3">
    <name type="scientific">Vibrio viridaestus</name>
    <dbReference type="NCBI Taxonomy" id="2487322"/>
    <lineage>
        <taxon>Bacteria</taxon>
        <taxon>Pseudomonadati</taxon>
        <taxon>Pseudomonadota</taxon>
        <taxon>Gammaproteobacteria</taxon>
        <taxon>Vibrionales</taxon>
        <taxon>Vibrionaceae</taxon>
        <taxon>Vibrio</taxon>
    </lineage>
</organism>
<dbReference type="RefSeq" id="WP_124937148.1">
    <property type="nucleotide sequence ID" value="NZ_RJVQ01000003.1"/>
</dbReference>
<reference evidence="2 3" key="1">
    <citation type="submission" date="2018-11" db="EMBL/GenBank/DDBJ databases">
        <title>Vibrio LJC006 sp. nov., isolated from seawater during the bloom of the enteromorpha.</title>
        <authorList>
            <person name="Liang J."/>
        </authorList>
    </citation>
    <scope>NUCLEOTIDE SEQUENCE [LARGE SCALE GENOMIC DNA]</scope>
    <source>
        <strain evidence="2 3">LJC006</strain>
    </source>
</reference>
<feature type="domain" description="DUF403" evidence="1">
    <location>
        <begin position="1"/>
        <end position="306"/>
    </location>
</feature>
<comment type="caution">
    <text evidence="2">The sequence shown here is derived from an EMBL/GenBank/DDBJ whole genome shotgun (WGS) entry which is preliminary data.</text>
</comment>
<dbReference type="PANTHER" id="PTHR34595:SF7">
    <property type="entry name" value="SLL1039 PROTEIN"/>
    <property type="match status" value="1"/>
</dbReference>
<dbReference type="Pfam" id="PF04168">
    <property type="entry name" value="Alpha-E"/>
    <property type="match status" value="1"/>
</dbReference>
<evidence type="ECO:0000313" key="2">
    <source>
        <dbReference type="EMBL" id="RQW63685.1"/>
    </source>
</evidence>